<name>A0A833VXI0_9POAL</name>
<evidence type="ECO:0000259" key="4">
    <source>
        <dbReference type="PROSITE" id="PS51485"/>
    </source>
</evidence>
<organism evidence="5 6">
    <name type="scientific">Carex littledalei</name>
    <dbReference type="NCBI Taxonomy" id="544730"/>
    <lineage>
        <taxon>Eukaryota</taxon>
        <taxon>Viridiplantae</taxon>
        <taxon>Streptophyta</taxon>
        <taxon>Embryophyta</taxon>
        <taxon>Tracheophyta</taxon>
        <taxon>Spermatophyta</taxon>
        <taxon>Magnoliopsida</taxon>
        <taxon>Liliopsida</taxon>
        <taxon>Poales</taxon>
        <taxon>Cyperaceae</taxon>
        <taxon>Cyperoideae</taxon>
        <taxon>Cariceae</taxon>
        <taxon>Carex</taxon>
        <taxon>Carex subgen. Euthyceras</taxon>
    </lineage>
</organism>
<evidence type="ECO:0000256" key="2">
    <source>
        <dbReference type="ARBA" id="ARBA00023180"/>
    </source>
</evidence>
<keyword evidence="2" id="KW-0325">Glycoprotein</keyword>
<keyword evidence="3" id="KW-0812">Transmembrane</keyword>
<dbReference type="FunFam" id="2.60.40.420:FF:000034">
    <property type="entry name" value="Cupredoxin superfamily protein"/>
    <property type="match status" value="1"/>
</dbReference>
<comment type="caution">
    <text evidence="5">The sequence shown here is derived from an EMBL/GenBank/DDBJ whole genome shotgun (WGS) entry which is preliminary data.</text>
</comment>
<dbReference type="Gene3D" id="2.60.40.420">
    <property type="entry name" value="Cupredoxins - blue copper proteins"/>
    <property type="match status" value="1"/>
</dbReference>
<dbReference type="SUPFAM" id="SSF49503">
    <property type="entry name" value="Cupredoxins"/>
    <property type="match status" value="1"/>
</dbReference>
<proteinExistence type="predicted"/>
<dbReference type="PROSITE" id="PS51485">
    <property type="entry name" value="PHYTOCYANIN"/>
    <property type="match status" value="1"/>
</dbReference>
<dbReference type="EMBL" id="SWLB01000003">
    <property type="protein sequence ID" value="KAF3339748.1"/>
    <property type="molecule type" value="Genomic_DNA"/>
</dbReference>
<dbReference type="InterPro" id="IPR003245">
    <property type="entry name" value="Phytocyanin_dom"/>
</dbReference>
<dbReference type="InterPro" id="IPR039391">
    <property type="entry name" value="Phytocyanin-like"/>
</dbReference>
<dbReference type="Proteomes" id="UP000623129">
    <property type="component" value="Unassembled WGS sequence"/>
</dbReference>
<dbReference type="AlphaFoldDB" id="A0A833VXI0"/>
<keyword evidence="3" id="KW-1133">Transmembrane helix</keyword>
<dbReference type="PANTHER" id="PTHR33021">
    <property type="entry name" value="BLUE COPPER PROTEIN"/>
    <property type="match status" value="1"/>
</dbReference>
<feature type="domain" description="Phytocyanin" evidence="4">
    <location>
        <begin position="26"/>
        <end position="128"/>
    </location>
</feature>
<dbReference type="Pfam" id="PF02298">
    <property type="entry name" value="Cu_bind_like"/>
    <property type="match status" value="1"/>
</dbReference>
<keyword evidence="6" id="KW-1185">Reference proteome</keyword>
<dbReference type="GO" id="GO:0005886">
    <property type="term" value="C:plasma membrane"/>
    <property type="evidence" value="ECO:0007669"/>
    <property type="project" value="TreeGrafter"/>
</dbReference>
<dbReference type="GO" id="GO:0009055">
    <property type="term" value="F:electron transfer activity"/>
    <property type="evidence" value="ECO:0007669"/>
    <property type="project" value="InterPro"/>
</dbReference>
<keyword evidence="3" id="KW-0472">Membrane</keyword>
<protein>
    <submittedName>
        <fullName evidence="5">Mavicyanin-like protein</fullName>
    </submittedName>
</protein>
<keyword evidence="1" id="KW-1015">Disulfide bond</keyword>
<sequence length="165" mass="18318">MAKTNCLGIIVFVTIISTIFSTGSAFQYKVGDADGWRLPDDNNQEMYETWASNINFHVKDSLLFVYKNDSVIKVSKPGYYHCNESAIGVAPKDGSTLFTLDKPGFYYFVSGNLDHCMRGQRLTIEVPDPASGPSSHSKTNMAASLSVLGLGMQWMHLLVLLLIWK</sequence>
<evidence type="ECO:0000256" key="3">
    <source>
        <dbReference type="SAM" id="Phobius"/>
    </source>
</evidence>
<feature type="transmembrane region" description="Helical" evidence="3">
    <location>
        <begin position="141"/>
        <end position="164"/>
    </location>
</feature>
<evidence type="ECO:0000313" key="6">
    <source>
        <dbReference type="Proteomes" id="UP000623129"/>
    </source>
</evidence>
<dbReference type="OrthoDB" id="1933543at2759"/>
<accession>A0A833VXI0</accession>
<reference evidence="5" key="1">
    <citation type="submission" date="2020-01" db="EMBL/GenBank/DDBJ databases">
        <title>Genome sequence of Kobresia littledalei, the first chromosome-level genome in the family Cyperaceae.</title>
        <authorList>
            <person name="Qu G."/>
        </authorList>
    </citation>
    <scope>NUCLEOTIDE SEQUENCE</scope>
    <source>
        <strain evidence="5">C.B.Clarke</strain>
        <tissue evidence="5">Leaf</tissue>
    </source>
</reference>
<evidence type="ECO:0000313" key="5">
    <source>
        <dbReference type="EMBL" id="KAF3339748.1"/>
    </source>
</evidence>
<evidence type="ECO:0000256" key="1">
    <source>
        <dbReference type="ARBA" id="ARBA00023157"/>
    </source>
</evidence>
<gene>
    <name evidence="5" type="ORF">FCM35_KLT15519</name>
</gene>
<dbReference type="InterPro" id="IPR008972">
    <property type="entry name" value="Cupredoxin"/>
</dbReference>
<dbReference type="PANTHER" id="PTHR33021:SF234">
    <property type="entry name" value="EARLY NODULIN-LIKE PROTEIN 7"/>
    <property type="match status" value="1"/>
</dbReference>
<feature type="transmembrane region" description="Helical" evidence="3">
    <location>
        <begin position="7"/>
        <end position="28"/>
    </location>
</feature>